<evidence type="ECO:0000313" key="2">
    <source>
        <dbReference type="Proteomes" id="UP000824596"/>
    </source>
</evidence>
<protein>
    <submittedName>
        <fullName evidence="1">Uncharacterized protein</fullName>
    </submittedName>
</protein>
<dbReference type="OrthoDB" id="4940520at2759"/>
<evidence type="ECO:0000313" key="1">
    <source>
        <dbReference type="EMBL" id="KAH0959901.1"/>
    </source>
</evidence>
<reference evidence="1" key="1">
    <citation type="submission" date="2021-09" db="EMBL/GenBank/DDBJ databases">
        <title>A high-quality genome of the endoparasitic fungus Hirsutella rhossiliensis with a comparison of Hirsutella genomes reveals transposable elements contributing to genome size variation.</title>
        <authorList>
            <person name="Lin R."/>
            <person name="Jiao Y."/>
            <person name="Sun X."/>
            <person name="Ling J."/>
            <person name="Xie B."/>
            <person name="Cheng X."/>
        </authorList>
    </citation>
    <scope>NUCLEOTIDE SEQUENCE</scope>
    <source>
        <strain evidence="1">HR02</strain>
    </source>
</reference>
<gene>
    <name evidence="1" type="ORF">HRG_08922</name>
</gene>
<dbReference type="Proteomes" id="UP000824596">
    <property type="component" value="Unassembled WGS sequence"/>
</dbReference>
<proteinExistence type="predicted"/>
<dbReference type="EMBL" id="JAIZPD010000011">
    <property type="protein sequence ID" value="KAH0959901.1"/>
    <property type="molecule type" value="Genomic_DNA"/>
</dbReference>
<keyword evidence="2" id="KW-1185">Reference proteome</keyword>
<name>A0A9P8SGE1_9HYPO</name>
<dbReference type="AlphaFoldDB" id="A0A9P8SGE1"/>
<organism evidence="1 2">
    <name type="scientific">Hirsutella rhossiliensis</name>
    <dbReference type="NCBI Taxonomy" id="111463"/>
    <lineage>
        <taxon>Eukaryota</taxon>
        <taxon>Fungi</taxon>
        <taxon>Dikarya</taxon>
        <taxon>Ascomycota</taxon>
        <taxon>Pezizomycotina</taxon>
        <taxon>Sordariomycetes</taxon>
        <taxon>Hypocreomycetidae</taxon>
        <taxon>Hypocreales</taxon>
        <taxon>Ophiocordycipitaceae</taxon>
        <taxon>Hirsutella</taxon>
    </lineage>
</organism>
<sequence>MASQENSAPRKLQFGIQVRYASRPGELEPFPSPFSGYSDRVKRELGREDRRAYQAQALQSNGLQSGLELPAVSESGCSHESFRDYAPLEILAGGNVRIMDPSTIPLAKRDGKNIRSKYWLIRSGLEHERPKAFVGWYNTELNSPILPEEGATYGFSRVARALCTIYMANKIHQSRSCVMHFHVSPVEGLEVRQAQRAATLVFLLEVPLLFRLSIRTRGNLPLELERGATFVLQNREMWPEEEVFADEVETWLSRSFLQTHRDKMRQLWGALDIEGVGKMIEADQKVFSPFDKTALRVDCHLHPDGTRDYSLEFSHAQASFNMPFVNNWTKLLLLIVKLADLPCQKYSKLVEKLWEIVDGVTDKSTIWPQLLKELNAQTPKTWNYSIDEAYWATRVRENMDPMNDYPGVGFGHMAMAE</sequence>
<comment type="caution">
    <text evidence="1">The sequence shown here is derived from an EMBL/GenBank/DDBJ whole genome shotgun (WGS) entry which is preliminary data.</text>
</comment>
<accession>A0A9P8SGE1</accession>
<dbReference type="RefSeq" id="XP_044717414.1">
    <property type="nucleotide sequence ID" value="XM_044867393.1"/>
</dbReference>
<dbReference type="GeneID" id="68358051"/>